<evidence type="ECO:0000313" key="2">
    <source>
        <dbReference type="Proteomes" id="UP001369086"/>
    </source>
</evidence>
<keyword evidence="2" id="KW-1185">Reference proteome</keyword>
<proteinExistence type="predicted"/>
<accession>A0ABR0YVX5</accession>
<sequence length="66" mass="7469">MGNSRVLIAGLTKVYLTLKSFALFIQEVFRPETDDDFLLKKEKKTLVGFFFSGVEFSCKGVANLPY</sequence>
<protein>
    <submittedName>
        <fullName evidence="1">Uncharacterized protein</fullName>
    </submittedName>
</protein>
<comment type="caution">
    <text evidence="1">The sequence shown here is derived from an EMBL/GenBank/DDBJ whole genome shotgun (WGS) entry which is preliminary data.</text>
</comment>
<reference evidence="1 2" key="1">
    <citation type="submission" date="2021-05" db="EMBL/GenBank/DDBJ databases">
        <authorList>
            <person name="Zahm M."/>
            <person name="Klopp C."/>
            <person name="Cabau C."/>
            <person name="Kuhl H."/>
            <person name="Suciu R."/>
            <person name="Ciorpac M."/>
            <person name="Holostenco D."/>
            <person name="Gessner J."/>
            <person name="Wuertz S."/>
            <person name="Hohne C."/>
            <person name="Stock M."/>
            <person name="Gislard M."/>
            <person name="Lluch J."/>
            <person name="Milhes M."/>
            <person name="Lampietro C."/>
            <person name="Lopez Roques C."/>
            <person name="Donnadieu C."/>
            <person name="Du K."/>
            <person name="Schartl M."/>
            <person name="Guiguen Y."/>
        </authorList>
    </citation>
    <scope>NUCLEOTIDE SEQUENCE [LARGE SCALE GENOMIC DNA]</scope>
    <source>
        <strain evidence="1">Hh-F2</strain>
        <tissue evidence="1">Blood</tissue>
    </source>
</reference>
<gene>
    <name evidence="1" type="ORF">HHUSO_G23094</name>
</gene>
<organism evidence="1 2">
    <name type="scientific">Huso huso</name>
    <name type="common">Beluga</name>
    <name type="synonym">Acipenser huso</name>
    <dbReference type="NCBI Taxonomy" id="61971"/>
    <lineage>
        <taxon>Eukaryota</taxon>
        <taxon>Metazoa</taxon>
        <taxon>Chordata</taxon>
        <taxon>Craniata</taxon>
        <taxon>Vertebrata</taxon>
        <taxon>Euteleostomi</taxon>
        <taxon>Actinopterygii</taxon>
        <taxon>Chondrostei</taxon>
        <taxon>Acipenseriformes</taxon>
        <taxon>Acipenseridae</taxon>
        <taxon>Huso</taxon>
    </lineage>
</organism>
<evidence type="ECO:0000313" key="1">
    <source>
        <dbReference type="EMBL" id="KAK6476638.1"/>
    </source>
</evidence>
<dbReference type="EMBL" id="JAHFZB010000022">
    <property type="protein sequence ID" value="KAK6476638.1"/>
    <property type="molecule type" value="Genomic_DNA"/>
</dbReference>
<name>A0ABR0YVX5_HUSHU</name>
<dbReference type="Proteomes" id="UP001369086">
    <property type="component" value="Unassembled WGS sequence"/>
</dbReference>